<gene>
    <name evidence="9" type="ORF">GE061_002725</name>
</gene>
<name>A0A8S9X7A9_APOLU</name>
<evidence type="ECO:0000313" key="10">
    <source>
        <dbReference type="Proteomes" id="UP000466442"/>
    </source>
</evidence>
<comment type="caution">
    <text evidence="9">The sequence shown here is derived from an EMBL/GenBank/DDBJ whole genome shotgun (WGS) entry which is preliminary data.</text>
</comment>
<comment type="function">
    <text evidence="8">Gustatory receptor which mediates acceptance or avoidance behavior, depending on its substrates.</text>
</comment>
<sequence>MFGRFWIVFRVMGLAAFQSTEAPFRRSWPTILSGYALALSAVSTICYLMSSSKDRFKGSYKNSQTAQIVILIDKVTLMITSLVCILSATVNTKNLFHVMNKFEHDRVLKNYASHSQKRFKKGLLLLLFLILLVTCELIHTSSYTNLIPLFYLRISSTKHIHSFDWLREISAAHWMLCMLGNDINGAFNGQLMAIFFAVFARIVTRPYFIFLSLEYIVVDPYYVIVNTGWVLVYWLKLCLPVWACSLATNEARSTLSVIVHNLNQPLPPENRKLMEMFLLQLTNHKLNFTVYRMFTIDLTVLTSVAGAVSTYLVILIQFQNSQA</sequence>
<feature type="transmembrane region" description="Helical" evidence="8">
    <location>
        <begin position="183"/>
        <end position="203"/>
    </location>
</feature>
<keyword evidence="10" id="KW-1185">Reference proteome</keyword>
<dbReference type="EMBL" id="WIXP02000010">
    <property type="protein sequence ID" value="KAF6204384.1"/>
    <property type="molecule type" value="Genomic_DNA"/>
</dbReference>
<feature type="transmembrane region" description="Helical" evidence="8">
    <location>
        <begin position="28"/>
        <end position="49"/>
    </location>
</feature>
<dbReference type="PANTHER" id="PTHR21143">
    <property type="entry name" value="INVERTEBRATE GUSTATORY RECEPTOR"/>
    <property type="match status" value="1"/>
</dbReference>
<dbReference type="GO" id="GO:0030425">
    <property type="term" value="C:dendrite"/>
    <property type="evidence" value="ECO:0007669"/>
    <property type="project" value="TreeGrafter"/>
</dbReference>
<feature type="transmembrane region" description="Helical" evidence="8">
    <location>
        <begin position="215"/>
        <end position="235"/>
    </location>
</feature>
<dbReference type="GO" id="GO:0043025">
    <property type="term" value="C:neuronal cell body"/>
    <property type="evidence" value="ECO:0007669"/>
    <property type="project" value="TreeGrafter"/>
</dbReference>
<evidence type="ECO:0000256" key="2">
    <source>
        <dbReference type="ARBA" id="ARBA00022475"/>
    </source>
</evidence>
<comment type="subcellular location">
    <subcellularLocation>
        <location evidence="1 8">Cell membrane</location>
        <topology evidence="1 8">Multi-pass membrane protein</topology>
    </subcellularLocation>
</comment>
<comment type="similarity">
    <text evidence="8">Belongs to the insect chemoreceptor superfamily. Gustatory receptor (GR) family.</text>
</comment>
<keyword evidence="3 8" id="KW-0812">Transmembrane</keyword>
<evidence type="ECO:0000256" key="1">
    <source>
        <dbReference type="ARBA" id="ARBA00004651"/>
    </source>
</evidence>
<keyword evidence="6 8" id="KW-0675">Receptor</keyword>
<comment type="caution">
    <text evidence="8">Lacks conserved residue(s) required for the propagation of feature annotation.</text>
</comment>
<evidence type="ECO:0000256" key="6">
    <source>
        <dbReference type="ARBA" id="ARBA00023170"/>
    </source>
</evidence>
<dbReference type="AlphaFoldDB" id="A0A8S9X7A9"/>
<accession>A0A8S9X7A9</accession>
<evidence type="ECO:0000256" key="7">
    <source>
        <dbReference type="ARBA" id="ARBA00023224"/>
    </source>
</evidence>
<dbReference type="GO" id="GO:0005886">
    <property type="term" value="C:plasma membrane"/>
    <property type="evidence" value="ECO:0007669"/>
    <property type="project" value="UniProtKB-SubCell"/>
</dbReference>
<dbReference type="Pfam" id="PF08395">
    <property type="entry name" value="7tm_7"/>
    <property type="match status" value="2"/>
</dbReference>
<dbReference type="PANTHER" id="PTHR21143:SF104">
    <property type="entry name" value="GUSTATORY RECEPTOR 8A-RELATED"/>
    <property type="match status" value="1"/>
</dbReference>
<evidence type="ECO:0000256" key="4">
    <source>
        <dbReference type="ARBA" id="ARBA00022989"/>
    </source>
</evidence>
<dbReference type="GO" id="GO:0007635">
    <property type="term" value="P:chemosensory behavior"/>
    <property type="evidence" value="ECO:0007669"/>
    <property type="project" value="TreeGrafter"/>
</dbReference>
<dbReference type="GO" id="GO:0008049">
    <property type="term" value="P:male courtship behavior"/>
    <property type="evidence" value="ECO:0007669"/>
    <property type="project" value="TreeGrafter"/>
</dbReference>
<protein>
    <recommendedName>
        <fullName evidence="8">Gustatory receptor</fullName>
    </recommendedName>
</protein>
<evidence type="ECO:0000313" key="9">
    <source>
        <dbReference type="EMBL" id="KAF6204384.1"/>
    </source>
</evidence>
<dbReference type="GO" id="GO:0007165">
    <property type="term" value="P:signal transduction"/>
    <property type="evidence" value="ECO:0007669"/>
    <property type="project" value="UniProtKB-KW"/>
</dbReference>
<keyword evidence="5 8" id="KW-0472">Membrane</keyword>
<dbReference type="OrthoDB" id="6596504at2759"/>
<dbReference type="GO" id="GO:0030424">
    <property type="term" value="C:axon"/>
    <property type="evidence" value="ECO:0007669"/>
    <property type="project" value="TreeGrafter"/>
</dbReference>
<dbReference type="Proteomes" id="UP000466442">
    <property type="component" value="Unassembled WGS sequence"/>
</dbReference>
<reference evidence="9" key="1">
    <citation type="journal article" date="2021" name="Mol. Ecol. Resour.">
        <title>Apolygus lucorum genome provides insights into omnivorousness and mesophyll feeding.</title>
        <authorList>
            <person name="Liu Y."/>
            <person name="Liu H."/>
            <person name="Wang H."/>
            <person name="Huang T."/>
            <person name="Liu B."/>
            <person name="Yang B."/>
            <person name="Yin L."/>
            <person name="Li B."/>
            <person name="Zhang Y."/>
            <person name="Zhang S."/>
            <person name="Jiang F."/>
            <person name="Zhang X."/>
            <person name="Ren Y."/>
            <person name="Wang B."/>
            <person name="Wang S."/>
            <person name="Lu Y."/>
            <person name="Wu K."/>
            <person name="Fan W."/>
            <person name="Wang G."/>
        </authorList>
    </citation>
    <scope>NUCLEOTIDE SEQUENCE</scope>
    <source>
        <strain evidence="9">12Hb</strain>
    </source>
</reference>
<proteinExistence type="inferred from homology"/>
<dbReference type="InterPro" id="IPR013604">
    <property type="entry name" value="7TM_chemorcpt"/>
</dbReference>
<keyword evidence="2 8" id="KW-1003">Cell membrane</keyword>
<evidence type="ECO:0000256" key="8">
    <source>
        <dbReference type="RuleBase" id="RU363108"/>
    </source>
</evidence>
<organism evidence="9 10">
    <name type="scientific">Apolygus lucorum</name>
    <name type="common">Small green plant bug</name>
    <name type="synonym">Lygocoris lucorum</name>
    <dbReference type="NCBI Taxonomy" id="248454"/>
    <lineage>
        <taxon>Eukaryota</taxon>
        <taxon>Metazoa</taxon>
        <taxon>Ecdysozoa</taxon>
        <taxon>Arthropoda</taxon>
        <taxon>Hexapoda</taxon>
        <taxon>Insecta</taxon>
        <taxon>Pterygota</taxon>
        <taxon>Neoptera</taxon>
        <taxon>Paraneoptera</taxon>
        <taxon>Hemiptera</taxon>
        <taxon>Heteroptera</taxon>
        <taxon>Panheteroptera</taxon>
        <taxon>Cimicomorpha</taxon>
        <taxon>Miridae</taxon>
        <taxon>Mirini</taxon>
        <taxon>Apolygus</taxon>
    </lineage>
</organism>
<evidence type="ECO:0000256" key="3">
    <source>
        <dbReference type="ARBA" id="ARBA00022692"/>
    </source>
</evidence>
<keyword evidence="4 8" id="KW-1133">Transmembrane helix</keyword>
<feature type="transmembrane region" description="Helical" evidence="8">
    <location>
        <begin position="298"/>
        <end position="318"/>
    </location>
</feature>
<feature type="transmembrane region" description="Helical" evidence="8">
    <location>
        <begin position="123"/>
        <end position="143"/>
    </location>
</feature>
<dbReference type="GO" id="GO:0050909">
    <property type="term" value="P:sensory perception of taste"/>
    <property type="evidence" value="ECO:0007669"/>
    <property type="project" value="InterPro"/>
</dbReference>
<keyword evidence="7 8" id="KW-0807">Transducer</keyword>
<evidence type="ECO:0000256" key="5">
    <source>
        <dbReference type="ARBA" id="ARBA00023136"/>
    </source>
</evidence>